<evidence type="ECO:0000313" key="2">
    <source>
        <dbReference type="Proteomes" id="UP000591844"/>
    </source>
</evidence>
<protein>
    <submittedName>
        <fullName evidence="1">Uncharacterized protein</fullName>
    </submittedName>
</protein>
<dbReference type="AlphaFoldDB" id="A0A7X5QI15"/>
<evidence type="ECO:0000313" key="1">
    <source>
        <dbReference type="EMBL" id="NHB94707.1"/>
    </source>
</evidence>
<comment type="caution">
    <text evidence="1">The sequence shown here is derived from an EMBL/GenBank/DDBJ whole genome shotgun (WGS) entry which is preliminary data.</text>
</comment>
<dbReference type="EMBL" id="PUJW01000068">
    <property type="protein sequence ID" value="NHB94707.1"/>
    <property type="molecule type" value="Genomic_DNA"/>
</dbReference>
<accession>A0A7X5QI15</accession>
<organism evidence="1 2">
    <name type="scientific">Photorhabdus cinerea</name>
    <dbReference type="NCBI Taxonomy" id="471575"/>
    <lineage>
        <taxon>Bacteria</taxon>
        <taxon>Pseudomonadati</taxon>
        <taxon>Pseudomonadota</taxon>
        <taxon>Gammaproteobacteria</taxon>
        <taxon>Enterobacterales</taxon>
        <taxon>Morganellaceae</taxon>
        <taxon>Photorhabdus</taxon>
    </lineage>
</organism>
<dbReference type="RefSeq" id="WP_166310807.1">
    <property type="nucleotide sequence ID" value="NZ_CAWPIB010000068.1"/>
</dbReference>
<gene>
    <name evidence="1" type="ORF">C5469_22360</name>
</gene>
<proteinExistence type="predicted"/>
<name>A0A7X5QI15_9GAMM</name>
<sequence>MKLNVTDESQGPFCTDDIDRLVLPLDKMVIDKALFKQLIKFVLNAPDFGGHLATVDINPTTAATNEITMTLEPSDFLFRLDAALRACG</sequence>
<reference evidence="1 2" key="1">
    <citation type="submission" date="2018-02" db="EMBL/GenBank/DDBJ databases">
        <authorList>
            <person name="Machado R.A."/>
        </authorList>
    </citation>
    <scope>NUCLEOTIDE SEQUENCE [LARGE SCALE GENOMIC DNA]</scope>
    <source>
        <strain evidence="1 2">DSM 19724</strain>
    </source>
</reference>
<keyword evidence="2" id="KW-1185">Reference proteome</keyword>
<dbReference type="Proteomes" id="UP000591844">
    <property type="component" value="Unassembled WGS sequence"/>
</dbReference>